<comment type="caution">
    <text evidence="1">The sequence shown here is derived from an EMBL/GenBank/DDBJ whole genome shotgun (WGS) entry which is preliminary data.</text>
</comment>
<accession>A0A5J4UGB7</accession>
<proteinExistence type="predicted"/>
<dbReference type="EMBL" id="SNRW01016856">
    <property type="protein sequence ID" value="KAA6368932.1"/>
    <property type="molecule type" value="Genomic_DNA"/>
</dbReference>
<organism evidence="1 2">
    <name type="scientific">Streblomastix strix</name>
    <dbReference type="NCBI Taxonomy" id="222440"/>
    <lineage>
        <taxon>Eukaryota</taxon>
        <taxon>Metamonada</taxon>
        <taxon>Preaxostyla</taxon>
        <taxon>Oxymonadida</taxon>
        <taxon>Streblomastigidae</taxon>
        <taxon>Streblomastix</taxon>
    </lineage>
</organism>
<gene>
    <name evidence="1" type="ORF">EZS28_035539</name>
</gene>
<dbReference type="Proteomes" id="UP000324800">
    <property type="component" value="Unassembled WGS sequence"/>
</dbReference>
<name>A0A5J4UGB7_9EUKA</name>
<reference evidence="1 2" key="1">
    <citation type="submission" date="2019-03" db="EMBL/GenBank/DDBJ databases">
        <title>Single cell metagenomics reveals metabolic interactions within the superorganism composed of flagellate Streblomastix strix and complex community of Bacteroidetes bacteria on its surface.</title>
        <authorList>
            <person name="Treitli S.C."/>
            <person name="Kolisko M."/>
            <person name="Husnik F."/>
            <person name="Keeling P."/>
            <person name="Hampl V."/>
        </authorList>
    </citation>
    <scope>NUCLEOTIDE SEQUENCE [LARGE SCALE GENOMIC DNA]</scope>
    <source>
        <strain evidence="1">ST1C</strain>
    </source>
</reference>
<sequence length="115" mass="13469">RFAGMWVISISTAGGSGEEQDSEIYNGLNHIFMFLKELHRGRSNIYQTSFPILPILARRSVEQIEEEGGIEDIESQLINEENYYCNINDHTKQTKGLILNNFIHDSNKKPRWYYW</sequence>
<evidence type="ECO:0000313" key="1">
    <source>
        <dbReference type="EMBL" id="KAA6368932.1"/>
    </source>
</evidence>
<protein>
    <submittedName>
        <fullName evidence="1">Uncharacterized protein</fullName>
    </submittedName>
</protein>
<evidence type="ECO:0000313" key="2">
    <source>
        <dbReference type="Proteomes" id="UP000324800"/>
    </source>
</evidence>
<feature type="non-terminal residue" evidence="1">
    <location>
        <position position="1"/>
    </location>
</feature>
<dbReference type="AlphaFoldDB" id="A0A5J4UGB7"/>